<evidence type="ECO:0000256" key="10">
    <source>
        <dbReference type="ARBA" id="ARBA00022840"/>
    </source>
</evidence>
<evidence type="ECO:0000256" key="16">
    <source>
        <dbReference type="PROSITE-ProRule" id="PRU00110"/>
    </source>
</evidence>
<keyword evidence="13" id="KW-0472">Membrane</keyword>
<reference evidence="22 23" key="1">
    <citation type="submission" date="2018-06" db="EMBL/GenBank/DDBJ databases">
        <title>Genomic Encyclopedia of Type Strains, Phase III (KMG-III): the genomes of soil and plant-associated and newly described type strains.</title>
        <authorList>
            <person name="Whitman W."/>
        </authorList>
    </citation>
    <scope>NUCLEOTIDE SEQUENCE [LARGE SCALE GENOMIC DNA]</scope>
    <source>
        <strain evidence="22 23">CECT 7730</strain>
    </source>
</reference>
<evidence type="ECO:0000259" key="19">
    <source>
        <dbReference type="PROSITE" id="PS50109"/>
    </source>
</evidence>
<comment type="catalytic activity">
    <reaction evidence="1">
        <text>ATP + protein L-histidine = ADP + protein N-phospho-L-histidine.</text>
        <dbReference type="EC" id="2.7.13.3"/>
    </reaction>
</comment>
<dbReference type="GO" id="GO:0005886">
    <property type="term" value="C:plasma membrane"/>
    <property type="evidence" value="ECO:0007669"/>
    <property type="project" value="UniProtKB-SubCell"/>
</dbReference>
<dbReference type="InterPro" id="IPR036890">
    <property type="entry name" value="HATPase_C_sf"/>
</dbReference>
<feature type="modified residue" description="4-aspartylphosphate" evidence="17">
    <location>
        <position position="992"/>
    </location>
</feature>
<dbReference type="CDD" id="cd17546">
    <property type="entry name" value="REC_hyHK_CKI1_RcsC-like"/>
    <property type="match status" value="2"/>
</dbReference>
<dbReference type="Gene3D" id="3.30.565.10">
    <property type="entry name" value="Histidine kinase-like ATPase, C-terminal domain"/>
    <property type="match status" value="1"/>
</dbReference>
<keyword evidence="10" id="KW-0067">ATP-binding</keyword>
<evidence type="ECO:0000256" key="17">
    <source>
        <dbReference type="PROSITE-ProRule" id="PRU00169"/>
    </source>
</evidence>
<dbReference type="CDD" id="cd16922">
    <property type="entry name" value="HATPase_EvgS-ArcB-TorS-like"/>
    <property type="match status" value="1"/>
</dbReference>
<evidence type="ECO:0000313" key="22">
    <source>
        <dbReference type="EMBL" id="PYF82245.1"/>
    </source>
</evidence>
<evidence type="ECO:0000256" key="14">
    <source>
        <dbReference type="ARBA" id="ARBA00064003"/>
    </source>
</evidence>
<evidence type="ECO:0000313" key="23">
    <source>
        <dbReference type="Proteomes" id="UP000247551"/>
    </source>
</evidence>
<dbReference type="InterPro" id="IPR000014">
    <property type="entry name" value="PAS"/>
</dbReference>
<dbReference type="FunFam" id="3.30.565.10:FF:000010">
    <property type="entry name" value="Sensor histidine kinase RcsC"/>
    <property type="match status" value="1"/>
</dbReference>
<dbReference type="SMART" id="SM00448">
    <property type="entry name" value="REC"/>
    <property type="match status" value="2"/>
</dbReference>
<keyword evidence="4" id="KW-1003">Cell membrane</keyword>
<dbReference type="SUPFAM" id="SSF55874">
    <property type="entry name" value="ATPase domain of HSP90 chaperone/DNA topoisomerase II/histidine kinase"/>
    <property type="match status" value="1"/>
</dbReference>
<keyword evidence="7" id="KW-0812">Transmembrane</keyword>
<dbReference type="InterPro" id="IPR008207">
    <property type="entry name" value="Sig_transdc_His_kin_Hpt_dom"/>
</dbReference>
<evidence type="ECO:0000256" key="11">
    <source>
        <dbReference type="ARBA" id="ARBA00022989"/>
    </source>
</evidence>
<dbReference type="PROSITE" id="PS50110">
    <property type="entry name" value="RESPONSE_REGULATORY"/>
    <property type="match status" value="2"/>
</dbReference>
<dbReference type="InterPro" id="IPR005467">
    <property type="entry name" value="His_kinase_dom"/>
</dbReference>
<evidence type="ECO:0000256" key="3">
    <source>
        <dbReference type="ARBA" id="ARBA00012438"/>
    </source>
</evidence>
<feature type="domain" description="Response regulatory" evidence="20">
    <location>
        <begin position="796"/>
        <end position="918"/>
    </location>
</feature>
<dbReference type="CDD" id="cd00088">
    <property type="entry name" value="HPT"/>
    <property type="match status" value="1"/>
</dbReference>
<proteinExistence type="predicted"/>
<keyword evidence="12" id="KW-0902">Two-component regulatory system</keyword>
<dbReference type="PANTHER" id="PTHR45339:SF1">
    <property type="entry name" value="HYBRID SIGNAL TRANSDUCTION HISTIDINE KINASE J"/>
    <property type="match status" value="1"/>
</dbReference>
<evidence type="ECO:0000259" key="21">
    <source>
        <dbReference type="PROSITE" id="PS50894"/>
    </source>
</evidence>
<dbReference type="InterPro" id="IPR001789">
    <property type="entry name" value="Sig_transdc_resp-reg_receiver"/>
</dbReference>
<feature type="modified residue" description="Phosphohistidine" evidence="16">
    <location>
        <position position="1145"/>
    </location>
</feature>
<dbReference type="GO" id="GO:0000155">
    <property type="term" value="F:phosphorelay sensor kinase activity"/>
    <property type="evidence" value="ECO:0007669"/>
    <property type="project" value="InterPro"/>
</dbReference>
<evidence type="ECO:0000256" key="8">
    <source>
        <dbReference type="ARBA" id="ARBA00022741"/>
    </source>
</evidence>
<evidence type="ECO:0000256" key="6">
    <source>
        <dbReference type="ARBA" id="ARBA00022679"/>
    </source>
</evidence>
<dbReference type="SMART" id="SM00388">
    <property type="entry name" value="HisKA"/>
    <property type="match status" value="1"/>
</dbReference>
<comment type="subunit">
    <text evidence="14">At low DSF concentrations, interacts with RpfF.</text>
</comment>
<dbReference type="CDD" id="cd00082">
    <property type="entry name" value="HisKA"/>
    <property type="match status" value="1"/>
</dbReference>
<keyword evidence="23" id="KW-1185">Reference proteome</keyword>
<evidence type="ECO:0000256" key="2">
    <source>
        <dbReference type="ARBA" id="ARBA00004651"/>
    </source>
</evidence>
<dbReference type="SUPFAM" id="SSF47384">
    <property type="entry name" value="Homodimeric domain of signal transducing histidine kinase"/>
    <property type="match status" value="1"/>
</dbReference>
<evidence type="ECO:0000256" key="7">
    <source>
        <dbReference type="ARBA" id="ARBA00022692"/>
    </source>
</evidence>
<evidence type="ECO:0000256" key="1">
    <source>
        <dbReference type="ARBA" id="ARBA00000085"/>
    </source>
</evidence>
<dbReference type="SUPFAM" id="SSF55785">
    <property type="entry name" value="PYP-like sensor domain (PAS domain)"/>
    <property type="match status" value="1"/>
</dbReference>
<gene>
    <name evidence="22" type="ORF">DFP75_10371</name>
</gene>
<name>A0A318V7K5_9GAMM</name>
<dbReference type="Gene3D" id="1.20.120.160">
    <property type="entry name" value="HPT domain"/>
    <property type="match status" value="1"/>
</dbReference>
<dbReference type="Gene3D" id="3.30.450.20">
    <property type="entry name" value="PAS domain"/>
    <property type="match status" value="1"/>
</dbReference>
<dbReference type="Gene3D" id="1.10.287.130">
    <property type="match status" value="1"/>
</dbReference>
<feature type="domain" description="Response regulatory" evidence="20">
    <location>
        <begin position="943"/>
        <end position="1059"/>
    </location>
</feature>
<dbReference type="InterPro" id="IPR011006">
    <property type="entry name" value="CheY-like_superfamily"/>
</dbReference>
<evidence type="ECO:0000256" key="15">
    <source>
        <dbReference type="ARBA" id="ARBA00068150"/>
    </source>
</evidence>
<dbReference type="PRINTS" id="PR00344">
    <property type="entry name" value="BCTRLSENSOR"/>
</dbReference>
<feature type="coiled-coil region" evidence="18">
    <location>
        <begin position="514"/>
        <end position="552"/>
    </location>
</feature>
<dbReference type="InterPro" id="IPR003594">
    <property type="entry name" value="HATPase_dom"/>
</dbReference>
<evidence type="ECO:0000256" key="13">
    <source>
        <dbReference type="ARBA" id="ARBA00023136"/>
    </source>
</evidence>
<comment type="subcellular location">
    <subcellularLocation>
        <location evidence="2">Cell membrane</location>
        <topology evidence="2">Multi-pass membrane protein</topology>
    </subcellularLocation>
</comment>
<evidence type="ECO:0000256" key="18">
    <source>
        <dbReference type="SAM" id="Coils"/>
    </source>
</evidence>
<protein>
    <recommendedName>
        <fullName evidence="15">Sensory/regulatory protein RpfC</fullName>
        <ecNumber evidence="3">2.7.13.3</ecNumber>
    </recommendedName>
</protein>
<dbReference type="PROSITE" id="PS50109">
    <property type="entry name" value="HIS_KIN"/>
    <property type="match status" value="1"/>
</dbReference>
<dbReference type="InterPro" id="IPR003661">
    <property type="entry name" value="HisK_dim/P_dom"/>
</dbReference>
<dbReference type="InterPro" id="IPR035965">
    <property type="entry name" value="PAS-like_dom_sf"/>
</dbReference>
<evidence type="ECO:0000259" key="20">
    <source>
        <dbReference type="PROSITE" id="PS50110"/>
    </source>
</evidence>
<dbReference type="FunFam" id="1.10.287.130:FF:000002">
    <property type="entry name" value="Two-component osmosensing histidine kinase"/>
    <property type="match status" value="1"/>
</dbReference>
<feature type="modified residue" description="4-aspartylphosphate" evidence="17">
    <location>
        <position position="849"/>
    </location>
</feature>
<dbReference type="NCBIfam" id="TIGR00229">
    <property type="entry name" value="sensory_box"/>
    <property type="match status" value="1"/>
</dbReference>
<dbReference type="PANTHER" id="PTHR45339">
    <property type="entry name" value="HYBRID SIGNAL TRANSDUCTION HISTIDINE KINASE J"/>
    <property type="match status" value="1"/>
</dbReference>
<keyword evidence="5 17" id="KW-0597">Phosphoprotein</keyword>
<keyword evidence="8" id="KW-0547">Nucleotide-binding</keyword>
<evidence type="ECO:0000256" key="4">
    <source>
        <dbReference type="ARBA" id="ARBA00022475"/>
    </source>
</evidence>
<dbReference type="SUPFAM" id="SSF52172">
    <property type="entry name" value="CheY-like"/>
    <property type="match status" value="2"/>
</dbReference>
<keyword evidence="9" id="KW-0418">Kinase</keyword>
<dbReference type="Gene3D" id="3.40.50.2300">
    <property type="match status" value="2"/>
</dbReference>
<dbReference type="EC" id="2.7.13.3" evidence="3"/>
<accession>A0A318V7K5</accession>
<evidence type="ECO:0000256" key="5">
    <source>
        <dbReference type="ARBA" id="ARBA00022553"/>
    </source>
</evidence>
<evidence type="ECO:0000256" key="9">
    <source>
        <dbReference type="ARBA" id="ARBA00022777"/>
    </source>
</evidence>
<dbReference type="Pfam" id="PF13188">
    <property type="entry name" value="PAS_8"/>
    <property type="match status" value="1"/>
</dbReference>
<feature type="coiled-coil region" evidence="18">
    <location>
        <begin position="1156"/>
        <end position="1183"/>
    </location>
</feature>
<feature type="domain" description="HPt" evidence="21">
    <location>
        <begin position="1106"/>
        <end position="1198"/>
    </location>
</feature>
<dbReference type="InterPro" id="IPR036097">
    <property type="entry name" value="HisK_dim/P_sf"/>
</dbReference>
<keyword evidence="6" id="KW-0808">Transferase</keyword>
<evidence type="ECO:0000256" key="12">
    <source>
        <dbReference type="ARBA" id="ARBA00023012"/>
    </source>
</evidence>
<dbReference type="Pfam" id="PF02518">
    <property type="entry name" value="HATPase_c"/>
    <property type="match status" value="1"/>
</dbReference>
<dbReference type="Pfam" id="PF01627">
    <property type="entry name" value="Hpt"/>
    <property type="match status" value="1"/>
</dbReference>
<dbReference type="PROSITE" id="PS50894">
    <property type="entry name" value="HPT"/>
    <property type="match status" value="1"/>
</dbReference>
<dbReference type="Pfam" id="PF00512">
    <property type="entry name" value="HisKA"/>
    <property type="match status" value="1"/>
</dbReference>
<dbReference type="InterPro" id="IPR004358">
    <property type="entry name" value="Sig_transdc_His_kin-like_C"/>
</dbReference>
<dbReference type="Pfam" id="PF00072">
    <property type="entry name" value="Response_reg"/>
    <property type="match status" value="2"/>
</dbReference>
<comment type="caution">
    <text evidence="22">The sequence shown here is derived from an EMBL/GenBank/DDBJ whole genome shotgun (WGS) entry which is preliminary data.</text>
</comment>
<dbReference type="Proteomes" id="UP000247551">
    <property type="component" value="Unassembled WGS sequence"/>
</dbReference>
<feature type="domain" description="Histidine kinase" evidence="19">
    <location>
        <begin position="559"/>
        <end position="780"/>
    </location>
</feature>
<dbReference type="RefSeq" id="WP_110574621.1">
    <property type="nucleotide sequence ID" value="NZ_QKLW01000003.1"/>
</dbReference>
<dbReference type="SUPFAM" id="SSF47226">
    <property type="entry name" value="Histidine-containing phosphotransfer domain, HPT domain"/>
    <property type="match status" value="1"/>
</dbReference>
<dbReference type="InterPro" id="IPR036641">
    <property type="entry name" value="HPT_dom_sf"/>
</dbReference>
<keyword evidence="11" id="KW-1133">Transmembrane helix</keyword>
<sequence length="1289" mass="146151">MKVSIKMPKSSIRSLVWLLTLVALTMTIAFSIMLSTALAELKVTYNDARTSQDELLFASSELRELLPAHQYRLRQVLQEDYAAVYPPAEQIDRIDAAIKSLEKAGKKDTEFSFLSSALNRSLNQILQLTIDIQIWSQQRSTFEKSYPNDNYKEDTLATLQEMRDLLNDVEGKIHLSGAAILYRYNNSVDEQKAKLAQEYSDFSNMRLNSQIHQILISLSDLRVLINFMLTEADIDNLRDIKDNGVKPILESLNRLPILLEKDFSLTSEKLKTLTQDLAKEIFGDRYYVNQQRDIIVPSGLSLYQMRIDQLQIENDRARLDKRFYSAFQDLPRMLDSIGERVQVQSKKTNYEVETRLDDFTKRMSSKALMGVFALLILSWIVSRKVKKQLADLVDSENRFRSMFELSPDPVWILSGHEVVECNKAAVEQMGFTHERDIKQKTMEELSPATQANGYQSSSALENVLRRVEQEGYHRFEWLLSDATGQPLIAEITMASIVIANQPATLCTWHNIRQRKQAENELKAHQEQLEIEVKNRTNELEIAKDAAEQANRAKSDFLANMSHEIRTPMNAIIGMSHLALLTDLNKKQRSYIEKVSYSAESLLGIINDILDFSKVEAGMLTIEQIDFNINTVFGDAANILALKAEEKSIELLFDISPNVPHNLIGDPLRLRQVLLNLGNNAIKFTEQGEIIISVHRFKQKGDQIELHFSVKDTGIGISVEEQTRLFQSFSQADSSTTRKFGGTGLGLAISKKIIDLMNGNIWVESKVNEGSTFHFTLAFKQSKDVSQKLPNLPLSHRVLIVDDNSTSRDILHHIIENFGLRASTASSGKEALSLIAENQTSDPFSLVLVDWKMPDMDGVETCRALLNQHQGKKDFPTILMVTAYGLDEARRASMDIDISGFLTKPVTPSSLFDAIIQASHLEYATPIKHTLLPQTNTRSLVGAHILLVEDNLLNLELAQELLSTNGLIVDTAQNGQEAIDKLKENTYDGILMDCQMPVMDGYTATRIIRQDAKYRDLPIISMTANALAGDKEKVIESGMNDHISKPIQVNAMFETLTKWIKPKQPLTQHSSSKPTLYQQSLTLEEQRDLEKLVGIDLAIGLAITQYDIHFFWRLLLRFYESQSSFVKQFSELYQKEDKEDALRMLHTLKGNAGNIGMTDLMHKAAELENACQQSEAQFTSALNQLAEELERILLPIQNHKDRQEHLTSEAPLATKKRQKVSSDYYQALLNKLYDHLLNDRLDADIVAAELESITEGNENIDVLHSIRQSITRYDFESALTKLKDLMPKNE</sequence>
<dbReference type="EMBL" id="QKLW01000003">
    <property type="protein sequence ID" value="PYF82245.1"/>
    <property type="molecule type" value="Genomic_DNA"/>
</dbReference>
<dbReference type="GO" id="GO:0005524">
    <property type="term" value="F:ATP binding"/>
    <property type="evidence" value="ECO:0007669"/>
    <property type="project" value="UniProtKB-KW"/>
</dbReference>
<dbReference type="SMART" id="SM00387">
    <property type="entry name" value="HATPase_c"/>
    <property type="match status" value="1"/>
</dbReference>
<organism evidence="22 23">
    <name type="scientific">Marinomonas alcarazii</name>
    <dbReference type="NCBI Taxonomy" id="491949"/>
    <lineage>
        <taxon>Bacteria</taxon>
        <taxon>Pseudomonadati</taxon>
        <taxon>Pseudomonadota</taxon>
        <taxon>Gammaproteobacteria</taxon>
        <taxon>Oceanospirillales</taxon>
        <taxon>Oceanospirillaceae</taxon>
        <taxon>Marinomonas</taxon>
    </lineage>
</organism>
<keyword evidence="18" id="KW-0175">Coiled coil</keyword>